<dbReference type="InterPro" id="IPR011055">
    <property type="entry name" value="Dup_hybrid_motif"/>
</dbReference>
<dbReference type="KEGG" id="cjj:CJJ81176_1291"/>
<dbReference type="eggNOG" id="COG0739">
    <property type="taxonomic scope" value="Bacteria"/>
</dbReference>
<accession>A0A0H3PB86</accession>
<keyword evidence="2" id="KW-0175">Coiled coil</keyword>
<name>A0A0H3PB86_CAMJJ</name>
<dbReference type="SUPFAM" id="SSF51261">
    <property type="entry name" value="Duplicated hybrid motif"/>
    <property type="match status" value="1"/>
</dbReference>
<dbReference type="Proteomes" id="UP000000646">
    <property type="component" value="Chromosome"/>
</dbReference>
<dbReference type="AlphaFoldDB" id="A0A0H3PB86"/>
<dbReference type="PANTHER" id="PTHR21666:SF289">
    <property type="entry name" value="L-ALA--D-GLU ENDOPEPTIDASE"/>
    <property type="match status" value="1"/>
</dbReference>
<dbReference type="InterPro" id="IPR016047">
    <property type="entry name" value="M23ase_b-sheet_dom"/>
</dbReference>
<dbReference type="RefSeq" id="WP_002856100.1">
    <property type="nucleotide sequence ID" value="NC_008787.1"/>
</dbReference>
<gene>
    <name evidence="4" type="ordered locus">CJJ81176_1291</name>
</gene>
<protein>
    <submittedName>
        <fullName evidence="4">Peptidase, M23/M37 family</fullName>
    </submittedName>
</protein>
<evidence type="ECO:0000256" key="1">
    <source>
        <dbReference type="ARBA" id="ARBA00022729"/>
    </source>
</evidence>
<dbReference type="Pfam" id="PF01551">
    <property type="entry name" value="Peptidase_M23"/>
    <property type="match status" value="1"/>
</dbReference>
<dbReference type="EMBL" id="CP000538">
    <property type="protein sequence ID" value="EAQ72730.1"/>
    <property type="molecule type" value="Genomic_DNA"/>
</dbReference>
<sequence length="397" mass="45064">MRKNILIFFCFFLFVDISLANAINEKTKSLEENKRIQEQLNKKLEDLASDILNGEKSLKDLSLQIESLNSQTSKLEASAKAQNQELNTLTSQNEDLLKSKSNMEGKLISLMAKDFAYDLPIPQGYIESEESFMAFEILGSLNKVLNEEIFKISKDYEGVSRLIDDKQAQIKKINESLKDYNAQLAKLQSLKQKQISEINKQKTDRAIYAKKLDDLQAQQEELRKTLNQLKIINDTEDANSNKNDTKIVKNNQKIRQLGSSYQGSSVKRYTGKKTIAPLDSFTVKQKFGNYVDPVYNLKIFNENVVLRSNKSDAVVKNVLDGKIVFAKDTSMLARVVIVEHDNGIHTIYAHLDKIAPNIKVGKNIKKGAVVGRIKNDLTFEVTQKNFHINPLELISLN</sequence>
<evidence type="ECO:0000313" key="4">
    <source>
        <dbReference type="EMBL" id="EAQ72730.1"/>
    </source>
</evidence>
<dbReference type="GO" id="GO:0004222">
    <property type="term" value="F:metalloendopeptidase activity"/>
    <property type="evidence" value="ECO:0007669"/>
    <property type="project" value="TreeGrafter"/>
</dbReference>
<evidence type="ECO:0000256" key="2">
    <source>
        <dbReference type="SAM" id="Coils"/>
    </source>
</evidence>
<proteinExistence type="predicted"/>
<dbReference type="PANTHER" id="PTHR21666">
    <property type="entry name" value="PEPTIDASE-RELATED"/>
    <property type="match status" value="1"/>
</dbReference>
<reference evidence="5" key="1">
    <citation type="submission" date="2006-12" db="EMBL/GenBank/DDBJ databases">
        <authorList>
            <person name="Fouts D.E."/>
            <person name="Nelson K.E."/>
            <person name="Sebastian Y."/>
        </authorList>
    </citation>
    <scope>NUCLEOTIDE SEQUENCE [LARGE SCALE GENOMIC DNA]</scope>
    <source>
        <strain evidence="5">81-176</strain>
    </source>
</reference>
<dbReference type="InterPro" id="IPR050570">
    <property type="entry name" value="Cell_wall_metabolism_enzyme"/>
</dbReference>
<keyword evidence="1" id="KW-0732">Signal</keyword>
<feature type="domain" description="M23ase beta-sheet core" evidence="3">
    <location>
        <begin position="311"/>
        <end position="386"/>
    </location>
</feature>
<evidence type="ECO:0000313" key="5">
    <source>
        <dbReference type="Proteomes" id="UP000000646"/>
    </source>
</evidence>
<dbReference type="Gene3D" id="2.70.70.10">
    <property type="entry name" value="Glucose Permease (Domain IIA)"/>
    <property type="match status" value="1"/>
</dbReference>
<dbReference type="CDD" id="cd12797">
    <property type="entry name" value="M23_peptidase"/>
    <property type="match status" value="1"/>
</dbReference>
<feature type="coiled-coil region" evidence="2">
    <location>
        <begin position="163"/>
        <end position="235"/>
    </location>
</feature>
<feature type="coiled-coil region" evidence="2">
    <location>
        <begin position="19"/>
        <end position="106"/>
    </location>
</feature>
<dbReference type="SMR" id="A0A0H3PB86"/>
<dbReference type="HOGENOM" id="CLU_688449_0_0_7"/>
<evidence type="ECO:0000259" key="3">
    <source>
        <dbReference type="Pfam" id="PF01551"/>
    </source>
</evidence>
<organism evidence="4 5">
    <name type="scientific">Campylobacter jejuni subsp. jejuni serotype O:23/36 (strain 81-176)</name>
    <dbReference type="NCBI Taxonomy" id="354242"/>
    <lineage>
        <taxon>Bacteria</taxon>
        <taxon>Pseudomonadati</taxon>
        <taxon>Campylobacterota</taxon>
        <taxon>Epsilonproteobacteria</taxon>
        <taxon>Campylobacterales</taxon>
        <taxon>Campylobacteraceae</taxon>
        <taxon>Campylobacter</taxon>
    </lineage>
</organism>